<feature type="domain" description="AB hydrolase-1" evidence="1">
    <location>
        <begin position="26"/>
        <end position="129"/>
    </location>
</feature>
<evidence type="ECO:0000313" key="2">
    <source>
        <dbReference type="EMBL" id="ANV78659.1"/>
    </source>
</evidence>
<dbReference type="PANTHER" id="PTHR43433">
    <property type="entry name" value="HYDROLASE, ALPHA/BETA FOLD FAMILY PROTEIN"/>
    <property type="match status" value="1"/>
</dbReference>
<dbReference type="SUPFAM" id="SSF53474">
    <property type="entry name" value="alpha/beta-Hydrolases"/>
    <property type="match status" value="1"/>
</dbReference>
<protein>
    <recommendedName>
        <fullName evidence="1">AB hydrolase-1 domain-containing protein</fullName>
    </recommendedName>
</protein>
<accession>A0A1B1T8Q5</accession>
<dbReference type="InterPro" id="IPR050471">
    <property type="entry name" value="AB_hydrolase"/>
</dbReference>
<dbReference type="AlphaFoldDB" id="A0A1B1T8Q5"/>
<dbReference type="Pfam" id="PF00561">
    <property type="entry name" value="Abhydrolase_1"/>
    <property type="match status" value="1"/>
</dbReference>
<sequence>MQTLIETRDGRKLDVLISGDMESRVALVCHHGTPSDSTLWNDWEKDALINNLRLVSISRPGYAFSDRKPGRSVSDVVEDVIDVLDEIGIENFLTIGWSGGGPHALACAALLPTRCIAASILAGVGPHGEPDLDSISDMGPENIEHKKVTLQGETALREWAEVNATPWITITDEELAGALGGLVPEIDVTALNEQGQAKIWASSIRRALNNGIDGYIDDSLLFCKDWGFRTENIKIPVTIWQGDLDLMVPFKHAEWLIKNIPKARSKLQYGHGHISLIAEKKNEIIDDLLSYL</sequence>
<dbReference type="InterPro" id="IPR029058">
    <property type="entry name" value="AB_hydrolase_fold"/>
</dbReference>
<dbReference type="InterPro" id="IPR000073">
    <property type="entry name" value="AB_hydrolase_1"/>
</dbReference>
<proteinExistence type="predicted"/>
<name>A0A1B1T8Q5_9ARCH</name>
<reference evidence="2" key="1">
    <citation type="submission" date="2014-11" db="EMBL/GenBank/DDBJ databases">
        <authorList>
            <person name="Zhu J."/>
            <person name="Qi W."/>
            <person name="Song R."/>
        </authorList>
    </citation>
    <scope>NUCLEOTIDE SEQUENCE</scope>
</reference>
<reference evidence="2" key="2">
    <citation type="journal article" date="2015" name="ISME J.">
        <title>A new class of marine Euryarchaeota group II from the Mediterranean deep chlorophyll maximum.</title>
        <authorList>
            <person name="Martin-Cuadrado A.B."/>
            <person name="Garcia-Heredia I."/>
            <person name="Molto A.G."/>
            <person name="Lopez-Ubeda R."/>
            <person name="Kimes N."/>
            <person name="Lopez-Garcia P."/>
            <person name="Moreira D."/>
            <person name="Rodriguez-Valera F."/>
        </authorList>
    </citation>
    <scope>NUCLEOTIDE SEQUENCE</scope>
</reference>
<dbReference type="EMBL" id="KP211790">
    <property type="protein sequence ID" value="ANV78659.1"/>
    <property type="molecule type" value="Genomic_DNA"/>
</dbReference>
<evidence type="ECO:0000259" key="1">
    <source>
        <dbReference type="Pfam" id="PF00561"/>
    </source>
</evidence>
<organism evidence="2">
    <name type="scientific">uncultured Poseidoniia archaeon</name>
    <dbReference type="NCBI Taxonomy" id="1697135"/>
    <lineage>
        <taxon>Archaea</taxon>
        <taxon>Methanobacteriati</taxon>
        <taxon>Thermoplasmatota</taxon>
        <taxon>Candidatus Poseidoniia</taxon>
        <taxon>environmental samples</taxon>
    </lineage>
</organism>
<dbReference type="Gene3D" id="3.40.50.1820">
    <property type="entry name" value="alpha/beta hydrolase"/>
    <property type="match status" value="1"/>
</dbReference>
<dbReference type="PANTHER" id="PTHR43433:SF10">
    <property type="entry name" value="AB HYDROLASE-1 DOMAIN-CONTAINING PROTEIN"/>
    <property type="match status" value="1"/>
</dbReference>